<dbReference type="PANTHER" id="PTHR45138:SF9">
    <property type="entry name" value="DIGUANYLATE CYCLASE DGCM-RELATED"/>
    <property type="match status" value="1"/>
</dbReference>
<accession>A0A7G9GTB6</accession>
<dbReference type="RefSeq" id="WP_117518329.1">
    <property type="nucleotide sequence ID" value="NZ_CP060636.1"/>
</dbReference>
<organism evidence="3 4">
    <name type="scientific">[Eubacterium] hominis</name>
    <dbReference type="NCBI Taxonomy" id="2764325"/>
    <lineage>
        <taxon>Bacteria</taxon>
        <taxon>Bacillati</taxon>
        <taxon>Bacillota</taxon>
        <taxon>Erysipelotrichia</taxon>
        <taxon>Erysipelotrichales</taxon>
        <taxon>Erysipelotrichaceae</taxon>
        <taxon>Amedibacillus</taxon>
    </lineage>
</organism>
<dbReference type="InterPro" id="IPR043128">
    <property type="entry name" value="Rev_trsase/Diguanyl_cyclase"/>
</dbReference>
<dbReference type="Gene3D" id="3.30.70.270">
    <property type="match status" value="1"/>
</dbReference>
<dbReference type="FunFam" id="3.30.70.270:FF:000001">
    <property type="entry name" value="Diguanylate cyclase domain protein"/>
    <property type="match status" value="1"/>
</dbReference>
<dbReference type="Proteomes" id="UP000515856">
    <property type="component" value="Chromosome"/>
</dbReference>
<dbReference type="InterPro" id="IPR029016">
    <property type="entry name" value="GAF-like_dom_sf"/>
</dbReference>
<proteinExistence type="predicted"/>
<evidence type="ECO:0000256" key="1">
    <source>
        <dbReference type="SAM" id="Coils"/>
    </source>
</evidence>
<dbReference type="Gene3D" id="1.25.40.10">
    <property type="entry name" value="Tetratricopeptide repeat domain"/>
    <property type="match status" value="1"/>
</dbReference>
<dbReference type="InterPro" id="IPR050469">
    <property type="entry name" value="Diguanylate_Cyclase"/>
</dbReference>
<evidence type="ECO:0000259" key="2">
    <source>
        <dbReference type="PROSITE" id="PS50887"/>
    </source>
</evidence>
<dbReference type="InterPro" id="IPR000160">
    <property type="entry name" value="GGDEF_dom"/>
</dbReference>
<keyword evidence="4" id="KW-1185">Reference proteome</keyword>
<dbReference type="GO" id="GO:1902201">
    <property type="term" value="P:negative regulation of bacterial-type flagellum-dependent cell motility"/>
    <property type="evidence" value="ECO:0007669"/>
    <property type="project" value="TreeGrafter"/>
</dbReference>
<dbReference type="InterPro" id="IPR029787">
    <property type="entry name" value="Nucleotide_cyclase"/>
</dbReference>
<dbReference type="AlphaFoldDB" id="A0A7G9GTB6"/>
<dbReference type="PANTHER" id="PTHR45138">
    <property type="entry name" value="REGULATORY COMPONENTS OF SENSORY TRANSDUCTION SYSTEM"/>
    <property type="match status" value="1"/>
</dbReference>
<dbReference type="SUPFAM" id="SSF55073">
    <property type="entry name" value="Nucleotide cyclase"/>
    <property type="match status" value="1"/>
</dbReference>
<evidence type="ECO:0000313" key="4">
    <source>
        <dbReference type="Proteomes" id="UP000515856"/>
    </source>
</evidence>
<dbReference type="Pfam" id="PF00990">
    <property type="entry name" value="GGDEF"/>
    <property type="match status" value="1"/>
</dbReference>
<keyword evidence="1" id="KW-0175">Coiled coil</keyword>
<dbReference type="CDD" id="cd01949">
    <property type="entry name" value="GGDEF"/>
    <property type="match status" value="1"/>
</dbReference>
<dbReference type="InterPro" id="IPR011990">
    <property type="entry name" value="TPR-like_helical_dom_sf"/>
</dbReference>
<dbReference type="EMBL" id="CP060636">
    <property type="protein sequence ID" value="QNM14048.1"/>
    <property type="molecule type" value="Genomic_DNA"/>
</dbReference>
<dbReference type="SUPFAM" id="SSF48452">
    <property type="entry name" value="TPR-like"/>
    <property type="match status" value="1"/>
</dbReference>
<dbReference type="SUPFAM" id="SSF55781">
    <property type="entry name" value="GAF domain-like"/>
    <property type="match status" value="1"/>
</dbReference>
<evidence type="ECO:0000313" key="3">
    <source>
        <dbReference type="EMBL" id="QNM14048.1"/>
    </source>
</evidence>
<dbReference type="InterPro" id="IPR003018">
    <property type="entry name" value="GAF"/>
</dbReference>
<gene>
    <name evidence="3" type="ORF">H9Q80_08965</name>
</gene>
<name>A0A7G9GTB6_9FIRM</name>
<dbReference type="SMART" id="SM00065">
    <property type="entry name" value="GAF"/>
    <property type="match status" value="1"/>
</dbReference>
<dbReference type="GO" id="GO:0052621">
    <property type="term" value="F:diguanylate cyclase activity"/>
    <property type="evidence" value="ECO:0007669"/>
    <property type="project" value="TreeGrafter"/>
</dbReference>
<feature type="coiled-coil region" evidence="1">
    <location>
        <begin position="299"/>
        <end position="326"/>
    </location>
</feature>
<sequence length="680" mass="79190">MKIELQRTFDEYFKQFEVDEDVNVKLKRLILNNIGLSDELYPILKRFLTIAKEQHYAYSTALGYSMIFYFLYSNDVDLAIEYNEKARTLFKQIPGYENTEGILTVANNAVLGNILKEDYGAAYDEILQAMPMAEKSERMSYYSAFLNNGAIILSEFGLYGKAIQQVEETLQKREFIGESNFIVTIFLYGNLCVSSGNIEKLRSIIETYANHIQTTELFDTSLFNKFYLEAAMMEKDYEEAKRAFHYLQDTYNFETNDMIDNMEVYLAYARYFMFIHAYDQAEVYYEIVLKNVNNMLGHKRQIHEEIALLKARKKQYEEAYTSLKEAHDRSIKYVNFIDDMYRHEIEDVWERNRMLSYEVLYQRLLDITTFGKTVTSTLTRSQLIEIIQERLPQIFKFDVSRLLLYNEKKNQFQSLDMTIFLSATHPVLQQCINDKEAIVNANIQEGDAICGQLGSLYEKSLRSILLQPVTYQNNLLAIIYFGSYQINFFSQTDQGLLQVFADYVAIALHNIYQFESALDKSSYDYLTGTYNRSALMQHGEQMLLQAKENHEALGALMIDIDNFKNINDTYGHIQGDEVIRQVTNVMDQFKQHGIIARFGGEEFILLINNVSQQELYQIAEHIRYTCESCIVKCGDNQITFTISIGCCHQTQINTTLKAIFEEADQRLYVAKRNGKNCVQM</sequence>
<dbReference type="GO" id="GO:0043709">
    <property type="term" value="P:cell adhesion involved in single-species biofilm formation"/>
    <property type="evidence" value="ECO:0007669"/>
    <property type="project" value="TreeGrafter"/>
</dbReference>
<protein>
    <submittedName>
        <fullName evidence="3">GGDEF domain-containing protein</fullName>
    </submittedName>
</protein>
<dbReference type="Gene3D" id="3.30.450.40">
    <property type="match status" value="1"/>
</dbReference>
<dbReference type="KEGG" id="ehn:H9Q80_08965"/>
<dbReference type="PROSITE" id="PS50887">
    <property type="entry name" value="GGDEF"/>
    <property type="match status" value="1"/>
</dbReference>
<dbReference type="NCBIfam" id="TIGR00254">
    <property type="entry name" value="GGDEF"/>
    <property type="match status" value="1"/>
</dbReference>
<dbReference type="SMART" id="SM00267">
    <property type="entry name" value="GGDEF"/>
    <property type="match status" value="1"/>
</dbReference>
<dbReference type="Pfam" id="PF13185">
    <property type="entry name" value="GAF_2"/>
    <property type="match status" value="1"/>
</dbReference>
<reference evidence="3 4" key="1">
    <citation type="submission" date="2020-08" db="EMBL/GenBank/DDBJ databases">
        <authorList>
            <person name="Liu C."/>
            <person name="Sun Q."/>
        </authorList>
    </citation>
    <scope>NUCLEOTIDE SEQUENCE [LARGE SCALE GENOMIC DNA]</scope>
    <source>
        <strain evidence="3 4">NSJ-61</strain>
    </source>
</reference>
<feature type="domain" description="GGDEF" evidence="2">
    <location>
        <begin position="551"/>
        <end position="680"/>
    </location>
</feature>
<dbReference type="GO" id="GO:0005886">
    <property type="term" value="C:plasma membrane"/>
    <property type="evidence" value="ECO:0007669"/>
    <property type="project" value="TreeGrafter"/>
</dbReference>